<name>A0A4Z2BJC5_9TELE</name>
<organism evidence="2 3">
    <name type="scientific">Takifugu bimaculatus</name>
    <dbReference type="NCBI Taxonomy" id="433685"/>
    <lineage>
        <taxon>Eukaryota</taxon>
        <taxon>Metazoa</taxon>
        <taxon>Chordata</taxon>
        <taxon>Craniata</taxon>
        <taxon>Vertebrata</taxon>
        <taxon>Euteleostomi</taxon>
        <taxon>Actinopterygii</taxon>
        <taxon>Neopterygii</taxon>
        <taxon>Teleostei</taxon>
        <taxon>Neoteleostei</taxon>
        <taxon>Acanthomorphata</taxon>
        <taxon>Eupercaria</taxon>
        <taxon>Tetraodontiformes</taxon>
        <taxon>Tetradontoidea</taxon>
        <taxon>Tetraodontidae</taxon>
        <taxon>Takifugu</taxon>
    </lineage>
</organism>
<evidence type="ECO:0000259" key="1">
    <source>
        <dbReference type="Pfam" id="PF23486"/>
    </source>
</evidence>
<evidence type="ECO:0000313" key="2">
    <source>
        <dbReference type="EMBL" id="TNM91798.1"/>
    </source>
</evidence>
<comment type="caution">
    <text evidence="2">The sequence shown here is derived from an EMBL/GenBank/DDBJ whole genome shotgun (WGS) entry which is preliminary data.</text>
</comment>
<dbReference type="PANTHER" id="PTHR13388:SF26">
    <property type="entry name" value="SI:DKEY-1D7.3"/>
    <property type="match status" value="1"/>
</dbReference>
<dbReference type="Proteomes" id="UP000516260">
    <property type="component" value="Chromosome 21"/>
</dbReference>
<accession>A0A4Z2BJC5</accession>
<sequence length="147" mass="16347">MLNFTYGFLNAQLEMSVWMPRLPLVMEVADPELSQIKGWRVPVATGSRRLTWDSEEEDEMRKGRGCMLHYQSSPLKVLTHFTAQTEPQVLADPLAGDASMDYFLGPDWQVDVTNLVRPSLKVVDPDVLQLQGGAVLQGRAAGSTTVQ</sequence>
<dbReference type="EMBL" id="SWLE01000014">
    <property type="protein sequence ID" value="TNM91798.1"/>
    <property type="molecule type" value="Genomic_DNA"/>
</dbReference>
<gene>
    <name evidence="2" type="ORF">fugu_018809</name>
</gene>
<dbReference type="Pfam" id="PF23486">
    <property type="entry name" value="Ig_TMEM132_5th"/>
    <property type="match status" value="1"/>
</dbReference>
<keyword evidence="3" id="KW-1185">Reference proteome</keyword>
<feature type="domain" description="Transmembrane protein TMEM132 fifth" evidence="1">
    <location>
        <begin position="26"/>
        <end position="147"/>
    </location>
</feature>
<dbReference type="InterPro" id="IPR026307">
    <property type="entry name" value="TMEM132"/>
</dbReference>
<dbReference type="AlphaFoldDB" id="A0A4Z2BJC5"/>
<evidence type="ECO:0000313" key="3">
    <source>
        <dbReference type="Proteomes" id="UP000516260"/>
    </source>
</evidence>
<protein>
    <recommendedName>
        <fullName evidence="1">Transmembrane protein TMEM132 fifth domain-containing protein</fullName>
    </recommendedName>
</protein>
<feature type="non-terminal residue" evidence="2">
    <location>
        <position position="1"/>
    </location>
</feature>
<dbReference type="PANTHER" id="PTHR13388">
    <property type="entry name" value="DETONATOR, ISOFORM E"/>
    <property type="match status" value="1"/>
</dbReference>
<proteinExistence type="predicted"/>
<dbReference type="InterPro" id="IPR055423">
    <property type="entry name" value="Ig_TMEM132_5th"/>
</dbReference>
<reference evidence="2 3" key="1">
    <citation type="submission" date="2019-04" db="EMBL/GenBank/DDBJ databases">
        <title>The sequence and de novo assembly of Takifugu bimaculatus genome using PacBio and Hi-C technologies.</title>
        <authorList>
            <person name="Xu P."/>
            <person name="Liu B."/>
            <person name="Zhou Z."/>
        </authorList>
    </citation>
    <scope>NUCLEOTIDE SEQUENCE [LARGE SCALE GENOMIC DNA]</scope>
    <source>
        <strain evidence="2">TB-2018</strain>
        <tissue evidence="2">Muscle</tissue>
    </source>
</reference>